<comment type="caution">
    <text evidence="2">The sequence shown here is derived from an EMBL/GenBank/DDBJ whole genome shotgun (WGS) entry which is preliminary data.</text>
</comment>
<accession>A0ABU0J7G8</accession>
<reference evidence="2 3" key="1">
    <citation type="submission" date="2023-07" db="EMBL/GenBank/DDBJ databases">
        <title>Genomic Encyclopedia of Type Strains, Phase IV (KMG-IV): sequencing the most valuable type-strain genomes for metagenomic binning, comparative biology and taxonomic classification.</title>
        <authorList>
            <person name="Goeker M."/>
        </authorList>
    </citation>
    <scope>NUCLEOTIDE SEQUENCE [LARGE SCALE GENOMIC DNA]</scope>
    <source>
        <strain evidence="2 3">DSM 19619</strain>
    </source>
</reference>
<evidence type="ECO:0000313" key="3">
    <source>
        <dbReference type="Proteomes" id="UP001242480"/>
    </source>
</evidence>
<keyword evidence="1" id="KW-0812">Transmembrane</keyword>
<keyword evidence="3" id="KW-1185">Reference proteome</keyword>
<keyword evidence="1" id="KW-0472">Membrane</keyword>
<evidence type="ECO:0000313" key="2">
    <source>
        <dbReference type="EMBL" id="MDQ0470211.1"/>
    </source>
</evidence>
<keyword evidence="1" id="KW-1133">Transmembrane helix</keyword>
<evidence type="ECO:0000256" key="1">
    <source>
        <dbReference type="SAM" id="Phobius"/>
    </source>
</evidence>
<protein>
    <submittedName>
        <fullName evidence="2">Uncharacterized protein</fullName>
    </submittedName>
</protein>
<dbReference type="RefSeq" id="WP_307273865.1">
    <property type="nucleotide sequence ID" value="NZ_JAUSVX010000005.1"/>
</dbReference>
<organism evidence="2 3">
    <name type="scientific">Labrys wisconsinensis</name>
    <dbReference type="NCBI Taxonomy" id="425677"/>
    <lineage>
        <taxon>Bacteria</taxon>
        <taxon>Pseudomonadati</taxon>
        <taxon>Pseudomonadota</taxon>
        <taxon>Alphaproteobacteria</taxon>
        <taxon>Hyphomicrobiales</taxon>
        <taxon>Xanthobacteraceae</taxon>
        <taxon>Labrys</taxon>
    </lineage>
</organism>
<sequence length="69" mass="7601">MSWLEIVWAELAGLFVDDGWLALMTVVWLLACALLLPHFSLPSAIRPAILFAGLIVILARSAVRRAGER</sequence>
<proteinExistence type="predicted"/>
<feature type="transmembrane region" description="Helical" evidence="1">
    <location>
        <begin position="45"/>
        <end position="63"/>
    </location>
</feature>
<gene>
    <name evidence="2" type="ORF">QO011_003227</name>
</gene>
<dbReference type="Proteomes" id="UP001242480">
    <property type="component" value="Unassembled WGS sequence"/>
</dbReference>
<name>A0ABU0J7G8_9HYPH</name>
<dbReference type="EMBL" id="JAUSVX010000005">
    <property type="protein sequence ID" value="MDQ0470211.1"/>
    <property type="molecule type" value="Genomic_DNA"/>
</dbReference>